<evidence type="ECO:0000256" key="5">
    <source>
        <dbReference type="PROSITE-ProRule" id="PRU00779"/>
    </source>
</evidence>
<dbReference type="PANTHER" id="PTHR13826:SF14">
    <property type="entry name" value="TREFOIL FACTOR 2"/>
    <property type="match status" value="1"/>
</dbReference>
<proteinExistence type="predicted"/>
<evidence type="ECO:0000256" key="2">
    <source>
        <dbReference type="ARBA" id="ARBA00022525"/>
    </source>
</evidence>
<dbReference type="InterPro" id="IPR044913">
    <property type="entry name" value="P_trefoil_dom_sf"/>
</dbReference>
<comment type="caution">
    <text evidence="5">Lacks conserved residue(s) required for the propagation of feature annotation.</text>
</comment>
<reference evidence="6" key="1">
    <citation type="submission" date="2020-03" db="EMBL/GenBank/DDBJ databases">
        <title>Melopsittacus undulatus (budgerigar) genome, bMelUnd1, maternal haplotype with Z.</title>
        <authorList>
            <person name="Gedman G."/>
            <person name="Mountcastle J."/>
            <person name="Haase B."/>
            <person name="Formenti G."/>
            <person name="Wright T."/>
            <person name="Apodaca J."/>
            <person name="Pelan S."/>
            <person name="Chow W."/>
            <person name="Rhie A."/>
            <person name="Howe K."/>
            <person name="Fedrigo O."/>
            <person name="Jarvis E.D."/>
        </authorList>
    </citation>
    <scope>NUCLEOTIDE SEQUENCE [LARGE SCALE GENOMIC DNA]</scope>
</reference>
<evidence type="ECO:0000313" key="7">
    <source>
        <dbReference type="Proteomes" id="UP000694405"/>
    </source>
</evidence>
<dbReference type="CDD" id="cd00111">
    <property type="entry name" value="Trefoil"/>
    <property type="match status" value="2"/>
</dbReference>
<dbReference type="PRINTS" id="PR00680">
    <property type="entry name" value="PTREFOIL"/>
</dbReference>
<keyword evidence="4 5" id="KW-1015">Disulfide bond</keyword>
<dbReference type="PROSITE" id="PS00025">
    <property type="entry name" value="P_TREFOIL_1"/>
    <property type="match status" value="2"/>
</dbReference>
<keyword evidence="7" id="KW-1185">Reference proteome</keyword>
<keyword evidence="2" id="KW-0964">Secreted</keyword>
<keyword evidence="3" id="KW-0732">Signal</keyword>
<dbReference type="Ensembl" id="ENSMUNT00000013046.2">
    <property type="protein sequence ID" value="ENSMUNP00000011316.2"/>
    <property type="gene ID" value="ENSMUNG00000008879.2"/>
</dbReference>
<dbReference type="FunFam" id="4.10.110.10:FF:000006">
    <property type="entry name" value="Trefoil factor 1"/>
    <property type="match status" value="1"/>
</dbReference>
<evidence type="ECO:0000256" key="1">
    <source>
        <dbReference type="ARBA" id="ARBA00004613"/>
    </source>
</evidence>
<dbReference type="FunFam" id="4.10.110.10:FF:000001">
    <property type="entry name" value="Trefoil factor 3"/>
    <property type="match status" value="1"/>
</dbReference>
<dbReference type="PROSITE" id="PS51448">
    <property type="entry name" value="P_TREFOIL_2"/>
    <property type="match status" value="2"/>
</dbReference>
<dbReference type="AlphaFoldDB" id="A0A8C6JBT6"/>
<feature type="disulfide bond" evidence="5">
    <location>
        <begin position="94"/>
        <end position="111"/>
    </location>
</feature>
<comment type="subcellular location">
    <subcellularLocation>
        <location evidence="1">Secreted</location>
    </subcellularLocation>
</comment>
<dbReference type="Proteomes" id="UP000694405">
    <property type="component" value="Chromosome 2"/>
</dbReference>
<evidence type="ECO:0000256" key="4">
    <source>
        <dbReference type="ARBA" id="ARBA00023157"/>
    </source>
</evidence>
<feature type="disulfide bond" evidence="5">
    <location>
        <begin position="42"/>
        <end position="59"/>
    </location>
</feature>
<evidence type="ECO:0000313" key="6">
    <source>
        <dbReference type="Ensembl" id="ENSMUNP00000011316.2"/>
    </source>
</evidence>
<feature type="disulfide bond" evidence="5">
    <location>
        <begin position="84"/>
        <end position="99"/>
    </location>
</feature>
<dbReference type="GO" id="GO:0030277">
    <property type="term" value="P:maintenance of gastrointestinal epithelium"/>
    <property type="evidence" value="ECO:0007669"/>
    <property type="project" value="TreeGrafter"/>
</dbReference>
<reference evidence="6" key="3">
    <citation type="submission" date="2025-09" db="UniProtKB">
        <authorList>
            <consortium name="Ensembl"/>
        </authorList>
    </citation>
    <scope>IDENTIFICATION</scope>
</reference>
<dbReference type="InterPro" id="IPR000519">
    <property type="entry name" value="P_trefoil_dom"/>
</dbReference>
<dbReference type="PANTHER" id="PTHR13826">
    <property type="entry name" value="INTESTINAL TREFOIL FACTOR-RELATED"/>
    <property type="match status" value="1"/>
</dbReference>
<dbReference type="InterPro" id="IPR017994">
    <property type="entry name" value="P_trefoil_chordata"/>
</dbReference>
<dbReference type="SMART" id="SM00018">
    <property type="entry name" value="PD"/>
    <property type="match status" value="2"/>
</dbReference>
<feature type="disulfide bond" evidence="5">
    <location>
        <begin position="32"/>
        <end position="47"/>
    </location>
</feature>
<reference evidence="6" key="2">
    <citation type="submission" date="2025-08" db="UniProtKB">
        <authorList>
            <consortium name="Ensembl"/>
        </authorList>
    </citation>
    <scope>IDENTIFICATION</scope>
</reference>
<accession>A0A8C6JBT6</accession>
<dbReference type="Gene3D" id="4.10.110.10">
    <property type="entry name" value="Spasmolytic Protein, domain 1"/>
    <property type="match status" value="2"/>
</dbReference>
<accession>A0A8V5FJ33</accession>
<protein>
    <submittedName>
        <fullName evidence="6">Uncharacterized protein</fullName>
    </submittedName>
</protein>
<sequence length="133" mass="15001">RHLRRMQIFSVFMLKRRSRCQCKMEPKERSNCGYPGITAEQCRKAGCCFDSSVPGVPWCFSPKAKKGSQCLKVCPADSRARINCGFPGITAKECEKKGCCFRSHPAGVPWCFYHRMVEEGNILHEMSPHPVGS</sequence>
<dbReference type="Pfam" id="PF00088">
    <property type="entry name" value="Trefoil"/>
    <property type="match status" value="2"/>
</dbReference>
<evidence type="ECO:0000256" key="3">
    <source>
        <dbReference type="ARBA" id="ARBA00022729"/>
    </source>
</evidence>
<feature type="disulfide bond" evidence="5">
    <location>
        <begin position="74"/>
        <end position="100"/>
    </location>
</feature>
<dbReference type="InterPro" id="IPR017957">
    <property type="entry name" value="P_trefoil_CS"/>
</dbReference>
<name>A0A8C6JBT6_MELUD</name>
<dbReference type="SUPFAM" id="SSF57492">
    <property type="entry name" value="Trefoil"/>
    <property type="match status" value="2"/>
</dbReference>
<organism evidence="6 7">
    <name type="scientific">Melopsittacus undulatus</name>
    <name type="common">Budgerigar</name>
    <name type="synonym">Psittacus undulatus</name>
    <dbReference type="NCBI Taxonomy" id="13146"/>
    <lineage>
        <taxon>Eukaryota</taxon>
        <taxon>Metazoa</taxon>
        <taxon>Chordata</taxon>
        <taxon>Craniata</taxon>
        <taxon>Vertebrata</taxon>
        <taxon>Euteleostomi</taxon>
        <taxon>Archelosauria</taxon>
        <taxon>Archosauria</taxon>
        <taxon>Dinosauria</taxon>
        <taxon>Saurischia</taxon>
        <taxon>Theropoda</taxon>
        <taxon>Coelurosauria</taxon>
        <taxon>Aves</taxon>
        <taxon>Neognathae</taxon>
        <taxon>Neoaves</taxon>
        <taxon>Telluraves</taxon>
        <taxon>Australaves</taxon>
        <taxon>Psittaciformes</taxon>
        <taxon>Psittaculidae</taxon>
        <taxon>Melopsittacus</taxon>
    </lineage>
</organism>
<dbReference type="GO" id="GO:0005615">
    <property type="term" value="C:extracellular space"/>
    <property type="evidence" value="ECO:0007669"/>
    <property type="project" value="TreeGrafter"/>
</dbReference>